<keyword evidence="2" id="KW-1185">Reference proteome</keyword>
<reference evidence="1 2" key="1">
    <citation type="submission" date="2016-10" db="EMBL/GenBank/DDBJ databases">
        <authorList>
            <person name="de Groot N.N."/>
        </authorList>
    </citation>
    <scope>NUCLEOTIDE SEQUENCE [LARGE SCALE GENOMIC DNA]</scope>
    <source>
        <strain evidence="1 2">CGMCC 1.11030</strain>
    </source>
</reference>
<dbReference type="STRING" id="1114924.SAMN05216258_11068"/>
<name>A0A1I3LK23_9RHOB</name>
<dbReference type="Proteomes" id="UP000199377">
    <property type="component" value="Unassembled WGS sequence"/>
</dbReference>
<dbReference type="EMBL" id="FOQH01000010">
    <property type="protein sequence ID" value="SFI85084.1"/>
    <property type="molecule type" value="Genomic_DNA"/>
</dbReference>
<evidence type="ECO:0000313" key="1">
    <source>
        <dbReference type="EMBL" id="SFI85084.1"/>
    </source>
</evidence>
<proteinExistence type="predicted"/>
<gene>
    <name evidence="1" type="ORF">SAMN05216258_11068</name>
</gene>
<dbReference type="OrthoDB" id="983041at2"/>
<sequence>MNVIEEIAAERQRQKDVEGWTEAHDDSHAEGEMARAAACYAHFGSLIEDERVPANWQHENIGEPQLIVTRRLWPWDWSWWKPKDRRRDLIRAAALIVAEIERLDRLPTPAGDE</sequence>
<evidence type="ECO:0000313" key="2">
    <source>
        <dbReference type="Proteomes" id="UP000199377"/>
    </source>
</evidence>
<protein>
    <submittedName>
        <fullName evidence="1">Uncharacterized protein</fullName>
    </submittedName>
</protein>
<dbReference type="AlphaFoldDB" id="A0A1I3LK23"/>
<organism evidence="1 2">
    <name type="scientific">Albimonas pacifica</name>
    <dbReference type="NCBI Taxonomy" id="1114924"/>
    <lineage>
        <taxon>Bacteria</taxon>
        <taxon>Pseudomonadati</taxon>
        <taxon>Pseudomonadota</taxon>
        <taxon>Alphaproteobacteria</taxon>
        <taxon>Rhodobacterales</taxon>
        <taxon>Paracoccaceae</taxon>
        <taxon>Albimonas</taxon>
    </lineage>
</organism>
<accession>A0A1I3LK23</accession>
<dbReference type="RefSeq" id="WP_092863192.1">
    <property type="nucleotide sequence ID" value="NZ_FOQH01000010.1"/>
</dbReference>